<proteinExistence type="predicted"/>
<dbReference type="AlphaFoldDB" id="A0AAD6Z3P4"/>
<dbReference type="Proteomes" id="UP001218218">
    <property type="component" value="Unassembled WGS sequence"/>
</dbReference>
<sequence>MDLPQELVDTILDILHDDIPSLKSCSLAARTFVISARKHIFKKIEILSSSDASQRFYELLCSSPHIAPLVEDLCITSVLEKFVLCAYLDPSGDYMSGRALSLILPLLTELIRISLIDTGDVNHQTGLQYSRSWNKMEPPLQSALANVFSSPRLEAVHLCGLVLESPCHLLSLFSEATALREMSLSRLYFTQAEHKPWPESQLWRPKLRFLLLNASSFDFCQYLVNPQIDLTHVRTLRVATPSPEQRRKIVLATSLRHSRGVEHLGTYLAYNFEMHISDLSPDLFTTNLRSIHFFSLLIVELLGVFVKMCPHDSRLEYVTLEGFADFQQVTPVPELHTAIDATVAHLPALKTIEMRCIMGENESSAVFTQWETDVQTAVSSLVRRGVLRLTTIRFGQGSGSLLPIGWE</sequence>
<dbReference type="SUPFAM" id="SSF52047">
    <property type="entry name" value="RNI-like"/>
    <property type="match status" value="1"/>
</dbReference>
<protein>
    <submittedName>
        <fullName evidence="1">Uncharacterized protein</fullName>
    </submittedName>
</protein>
<name>A0AAD6Z3P4_9AGAR</name>
<keyword evidence="2" id="KW-1185">Reference proteome</keyword>
<accession>A0AAD6Z3P4</accession>
<reference evidence="1" key="1">
    <citation type="submission" date="2023-03" db="EMBL/GenBank/DDBJ databases">
        <title>Massive genome expansion in bonnet fungi (Mycena s.s.) driven by repeated elements and novel gene families across ecological guilds.</title>
        <authorList>
            <consortium name="Lawrence Berkeley National Laboratory"/>
            <person name="Harder C.B."/>
            <person name="Miyauchi S."/>
            <person name="Viragh M."/>
            <person name="Kuo A."/>
            <person name="Thoen E."/>
            <person name="Andreopoulos B."/>
            <person name="Lu D."/>
            <person name="Skrede I."/>
            <person name="Drula E."/>
            <person name="Henrissat B."/>
            <person name="Morin E."/>
            <person name="Kohler A."/>
            <person name="Barry K."/>
            <person name="LaButti K."/>
            <person name="Morin E."/>
            <person name="Salamov A."/>
            <person name="Lipzen A."/>
            <person name="Mereny Z."/>
            <person name="Hegedus B."/>
            <person name="Baldrian P."/>
            <person name="Stursova M."/>
            <person name="Weitz H."/>
            <person name="Taylor A."/>
            <person name="Grigoriev I.V."/>
            <person name="Nagy L.G."/>
            <person name="Martin F."/>
            <person name="Kauserud H."/>
        </authorList>
    </citation>
    <scope>NUCLEOTIDE SEQUENCE</scope>
    <source>
        <strain evidence="1">CBHHK002</strain>
    </source>
</reference>
<evidence type="ECO:0000313" key="2">
    <source>
        <dbReference type="Proteomes" id="UP001218218"/>
    </source>
</evidence>
<dbReference type="EMBL" id="JARIHO010000091">
    <property type="protein sequence ID" value="KAJ7306742.1"/>
    <property type="molecule type" value="Genomic_DNA"/>
</dbReference>
<gene>
    <name evidence="1" type="ORF">DFH08DRAFT_513541</name>
</gene>
<comment type="caution">
    <text evidence="1">The sequence shown here is derived from an EMBL/GenBank/DDBJ whole genome shotgun (WGS) entry which is preliminary data.</text>
</comment>
<organism evidence="1 2">
    <name type="scientific">Mycena albidolilacea</name>
    <dbReference type="NCBI Taxonomy" id="1033008"/>
    <lineage>
        <taxon>Eukaryota</taxon>
        <taxon>Fungi</taxon>
        <taxon>Dikarya</taxon>
        <taxon>Basidiomycota</taxon>
        <taxon>Agaricomycotina</taxon>
        <taxon>Agaricomycetes</taxon>
        <taxon>Agaricomycetidae</taxon>
        <taxon>Agaricales</taxon>
        <taxon>Marasmiineae</taxon>
        <taxon>Mycenaceae</taxon>
        <taxon>Mycena</taxon>
    </lineage>
</organism>
<evidence type="ECO:0000313" key="1">
    <source>
        <dbReference type="EMBL" id="KAJ7306742.1"/>
    </source>
</evidence>